<dbReference type="EMBL" id="CP134536">
    <property type="protein sequence ID" value="WNH11287.1"/>
    <property type="molecule type" value="Genomic_DNA"/>
</dbReference>
<organism evidence="1 2">
    <name type="scientific">Thalassobellus suaedae</name>
    <dbReference type="NCBI Taxonomy" id="3074124"/>
    <lineage>
        <taxon>Bacteria</taxon>
        <taxon>Pseudomonadati</taxon>
        <taxon>Bacteroidota</taxon>
        <taxon>Flavobacteriia</taxon>
        <taxon>Flavobacteriales</taxon>
        <taxon>Flavobacteriaceae</taxon>
        <taxon>Thalassobellus</taxon>
    </lineage>
</organism>
<name>A0ABY9XZK2_9FLAO</name>
<protein>
    <submittedName>
        <fullName evidence="1">Uncharacterized protein</fullName>
    </submittedName>
</protein>
<gene>
    <name evidence="1" type="ORF">RHP49_10220</name>
</gene>
<dbReference type="RefSeq" id="WP_415861262.1">
    <property type="nucleotide sequence ID" value="NZ_CP134536.1"/>
</dbReference>
<proteinExistence type="predicted"/>
<reference evidence="1 2" key="1">
    <citation type="submission" date="2023-09" db="EMBL/GenBank/DDBJ databases">
        <title>Thalassobella suaedae gen. nov., sp. nov., a marine bacterium of the family Flavobacteriaceae isolated from a halophyte Suaeda japonica.</title>
        <authorList>
            <person name="Lee S.Y."/>
            <person name="Hwang C.Y."/>
        </authorList>
    </citation>
    <scope>NUCLEOTIDE SEQUENCE [LARGE SCALE GENOMIC DNA]</scope>
    <source>
        <strain evidence="1 2">HL-DH10</strain>
    </source>
</reference>
<dbReference type="Proteomes" id="UP001303407">
    <property type="component" value="Chromosome"/>
</dbReference>
<evidence type="ECO:0000313" key="2">
    <source>
        <dbReference type="Proteomes" id="UP001303407"/>
    </source>
</evidence>
<accession>A0ABY9XZK2</accession>
<keyword evidence="2" id="KW-1185">Reference proteome</keyword>
<evidence type="ECO:0000313" key="1">
    <source>
        <dbReference type="EMBL" id="WNH11287.1"/>
    </source>
</evidence>
<sequence length="120" mass="13892">MENRTKIKIKDAFDSILRADYLSIDRIKDLSQLSGYYVDPFNTTSSILQKQDNFISGRRGTGKTTALMKGYFECLKTLQKGKNSEYFYSNKILPLYIDLSNCNDLFEKNNLSLLEIHFVL</sequence>
<dbReference type="InterPro" id="IPR056955">
    <property type="entry name" value="ORC-CDC6-like"/>
</dbReference>
<dbReference type="Pfam" id="PF24389">
    <property type="entry name" value="ORC-CDC6-like"/>
    <property type="match status" value="1"/>
</dbReference>